<sequence>MKLAYILFLQICLLTIPNSYSNAIVTKANSYITTESVFEIPTPSKEIFEKALSESNPLKFVLLENTSETEKCTSTVLASPLHLNGKSLRDNCFVYIESVKLNTQGLLERNITPFRNMSRNILFHSLKIHI</sequence>
<name>A0ABP7FPT6_9FLAO</name>
<dbReference type="EMBL" id="BAABDT010000006">
    <property type="protein sequence ID" value="GAA3744015.1"/>
    <property type="molecule type" value="Genomic_DNA"/>
</dbReference>
<proteinExistence type="predicted"/>
<organism evidence="1 2">
    <name type="scientific">Flavobacterium ginsengisoli</name>
    <dbReference type="NCBI Taxonomy" id="871694"/>
    <lineage>
        <taxon>Bacteria</taxon>
        <taxon>Pseudomonadati</taxon>
        <taxon>Bacteroidota</taxon>
        <taxon>Flavobacteriia</taxon>
        <taxon>Flavobacteriales</taxon>
        <taxon>Flavobacteriaceae</taxon>
        <taxon>Flavobacterium</taxon>
    </lineage>
</organism>
<dbReference type="Proteomes" id="UP001501367">
    <property type="component" value="Unassembled WGS sequence"/>
</dbReference>
<reference evidence="2" key="1">
    <citation type="journal article" date="2019" name="Int. J. Syst. Evol. Microbiol.">
        <title>The Global Catalogue of Microorganisms (GCM) 10K type strain sequencing project: providing services to taxonomists for standard genome sequencing and annotation.</title>
        <authorList>
            <consortium name="The Broad Institute Genomics Platform"/>
            <consortium name="The Broad Institute Genome Sequencing Center for Infectious Disease"/>
            <person name="Wu L."/>
            <person name="Ma J."/>
        </authorList>
    </citation>
    <scope>NUCLEOTIDE SEQUENCE [LARGE SCALE GENOMIC DNA]</scope>
    <source>
        <strain evidence="2">JCM 17336</strain>
    </source>
</reference>
<evidence type="ECO:0000313" key="1">
    <source>
        <dbReference type="EMBL" id="GAA3744015.1"/>
    </source>
</evidence>
<keyword evidence="2" id="KW-1185">Reference proteome</keyword>
<protein>
    <submittedName>
        <fullName evidence="1">Uncharacterized protein</fullName>
    </submittedName>
</protein>
<evidence type="ECO:0000313" key="2">
    <source>
        <dbReference type="Proteomes" id="UP001501367"/>
    </source>
</evidence>
<accession>A0ABP7FPT6</accession>
<gene>
    <name evidence="1" type="ORF">GCM10022422_30100</name>
</gene>
<comment type="caution">
    <text evidence="1">The sequence shown here is derived from an EMBL/GenBank/DDBJ whole genome shotgun (WGS) entry which is preliminary data.</text>
</comment>